<evidence type="ECO:0000313" key="5">
    <source>
        <dbReference type="Proteomes" id="UP001163046"/>
    </source>
</evidence>
<proteinExistence type="inferred from homology"/>
<keyword evidence="5" id="KW-1185">Reference proteome</keyword>
<sequence length="236" mass="26718">MLRNLALMLLFETLALDTLRRTNFPGGLKITALSRSGINFTREPFFRSLLLAIYKSRLGDLLRRARIVIPETHGRLLMGVIDETGTLEYGQVFVRYSKLVSDSGKELITLKGKVVISKNPCFHPGDMRTFEAVDVPVLHHLVDCIVFPAKGHRPHTDEMSGSDLDGDKYFVTWYDKLLPQRENVDPMDFTSPEKIVLDRPVEVSDMIQFVSEYIKNDQLGIIANAHLVHADHDKVG</sequence>
<feature type="chain" id="PRO_5040925482" description="RNA-dependent RNA polymerase" evidence="2">
    <location>
        <begin position="16"/>
        <end position="236"/>
    </location>
</feature>
<keyword evidence="1" id="KW-0696">RNA-directed RNA polymerase</keyword>
<comment type="catalytic activity">
    <reaction evidence="1">
        <text>RNA(n) + a ribonucleoside 5'-triphosphate = RNA(n+1) + diphosphate</text>
        <dbReference type="Rhea" id="RHEA:21248"/>
        <dbReference type="Rhea" id="RHEA-COMP:14527"/>
        <dbReference type="Rhea" id="RHEA-COMP:17342"/>
        <dbReference type="ChEBI" id="CHEBI:33019"/>
        <dbReference type="ChEBI" id="CHEBI:61557"/>
        <dbReference type="ChEBI" id="CHEBI:140395"/>
        <dbReference type="EC" id="2.7.7.48"/>
    </reaction>
</comment>
<keyword evidence="1" id="KW-0808">Transferase</keyword>
<dbReference type="AlphaFoldDB" id="A0A9X0A6E6"/>
<dbReference type="Proteomes" id="UP001163046">
    <property type="component" value="Unassembled WGS sequence"/>
</dbReference>
<feature type="domain" description="RDRP core" evidence="3">
    <location>
        <begin position="28"/>
        <end position="233"/>
    </location>
</feature>
<evidence type="ECO:0000259" key="3">
    <source>
        <dbReference type="Pfam" id="PF05183"/>
    </source>
</evidence>
<comment type="similarity">
    <text evidence="1">Belongs to the RdRP family.</text>
</comment>
<protein>
    <recommendedName>
        <fullName evidence="1">RNA-dependent RNA polymerase</fullName>
        <ecNumber evidence="1">2.7.7.48</ecNumber>
    </recommendedName>
</protein>
<organism evidence="4 5">
    <name type="scientific">Desmophyllum pertusum</name>
    <dbReference type="NCBI Taxonomy" id="174260"/>
    <lineage>
        <taxon>Eukaryota</taxon>
        <taxon>Metazoa</taxon>
        <taxon>Cnidaria</taxon>
        <taxon>Anthozoa</taxon>
        <taxon>Hexacorallia</taxon>
        <taxon>Scleractinia</taxon>
        <taxon>Caryophylliina</taxon>
        <taxon>Caryophylliidae</taxon>
        <taxon>Desmophyllum</taxon>
    </lineage>
</organism>
<evidence type="ECO:0000313" key="4">
    <source>
        <dbReference type="EMBL" id="KAJ7393634.1"/>
    </source>
</evidence>
<comment type="caution">
    <text evidence="4">The sequence shown here is derived from an EMBL/GenBank/DDBJ whole genome shotgun (WGS) entry which is preliminary data.</text>
</comment>
<evidence type="ECO:0000256" key="1">
    <source>
        <dbReference type="RuleBase" id="RU363098"/>
    </source>
</evidence>
<keyword evidence="1" id="KW-0694">RNA-binding</keyword>
<dbReference type="GO" id="GO:0003968">
    <property type="term" value="F:RNA-directed RNA polymerase activity"/>
    <property type="evidence" value="ECO:0007669"/>
    <property type="project" value="UniProtKB-KW"/>
</dbReference>
<evidence type="ECO:0000256" key="2">
    <source>
        <dbReference type="SAM" id="SignalP"/>
    </source>
</evidence>
<dbReference type="EC" id="2.7.7.48" evidence="1"/>
<dbReference type="PANTHER" id="PTHR23079:SF55">
    <property type="entry name" value="RNA-DIRECTED RNA POLYMERASE"/>
    <property type="match status" value="1"/>
</dbReference>
<gene>
    <name evidence="4" type="ORF">OS493_003289</name>
</gene>
<dbReference type="OrthoDB" id="6513042at2759"/>
<dbReference type="InterPro" id="IPR057596">
    <property type="entry name" value="RDRP_core"/>
</dbReference>
<keyword evidence="1" id="KW-0548">Nucleotidyltransferase</keyword>
<dbReference type="InterPro" id="IPR007855">
    <property type="entry name" value="RDRP"/>
</dbReference>
<accession>A0A9X0A6E6</accession>
<dbReference type="EMBL" id="MU825397">
    <property type="protein sequence ID" value="KAJ7393634.1"/>
    <property type="molecule type" value="Genomic_DNA"/>
</dbReference>
<keyword evidence="2" id="KW-0732">Signal</keyword>
<dbReference type="Pfam" id="PF05183">
    <property type="entry name" value="RdRP"/>
    <property type="match status" value="1"/>
</dbReference>
<dbReference type="PANTHER" id="PTHR23079">
    <property type="entry name" value="RNA-DEPENDENT RNA POLYMERASE"/>
    <property type="match status" value="1"/>
</dbReference>
<reference evidence="4" key="1">
    <citation type="submission" date="2023-01" db="EMBL/GenBank/DDBJ databases">
        <title>Genome assembly of the deep-sea coral Lophelia pertusa.</title>
        <authorList>
            <person name="Herrera S."/>
            <person name="Cordes E."/>
        </authorList>
    </citation>
    <scope>NUCLEOTIDE SEQUENCE</scope>
    <source>
        <strain evidence="4">USNM1676648</strain>
        <tissue evidence="4">Polyp</tissue>
    </source>
</reference>
<dbReference type="GO" id="GO:0003723">
    <property type="term" value="F:RNA binding"/>
    <property type="evidence" value="ECO:0007669"/>
    <property type="project" value="UniProtKB-KW"/>
</dbReference>
<dbReference type="GO" id="GO:0031380">
    <property type="term" value="C:nuclear RNA-directed RNA polymerase complex"/>
    <property type="evidence" value="ECO:0007669"/>
    <property type="project" value="TreeGrafter"/>
</dbReference>
<feature type="signal peptide" evidence="2">
    <location>
        <begin position="1"/>
        <end position="15"/>
    </location>
</feature>
<dbReference type="GO" id="GO:0030422">
    <property type="term" value="P:siRNA processing"/>
    <property type="evidence" value="ECO:0007669"/>
    <property type="project" value="TreeGrafter"/>
</dbReference>
<name>A0A9X0A6E6_9CNID</name>